<organism evidence="3 4">
    <name type="scientific">Nocardioides antri</name>
    <dbReference type="NCBI Taxonomy" id="2607659"/>
    <lineage>
        <taxon>Bacteria</taxon>
        <taxon>Bacillati</taxon>
        <taxon>Actinomycetota</taxon>
        <taxon>Actinomycetes</taxon>
        <taxon>Propionibacteriales</taxon>
        <taxon>Nocardioidaceae</taxon>
        <taxon>Nocardioides</taxon>
    </lineage>
</organism>
<dbReference type="GO" id="GO:0016740">
    <property type="term" value="F:transferase activity"/>
    <property type="evidence" value="ECO:0007669"/>
    <property type="project" value="UniProtKB-KW"/>
</dbReference>
<dbReference type="PANTHER" id="PTHR43300">
    <property type="entry name" value="ACETYLTRANSFERASE"/>
    <property type="match status" value="1"/>
</dbReference>
<keyword evidence="2" id="KW-0677">Repeat</keyword>
<dbReference type="InterPro" id="IPR018357">
    <property type="entry name" value="Hexapep_transf_CS"/>
</dbReference>
<reference evidence="3 4" key="1">
    <citation type="submission" date="2019-09" db="EMBL/GenBank/DDBJ databases">
        <title>Nocardioides panacisoli sp. nov., isolated from the soil of a ginseng field.</title>
        <authorList>
            <person name="Cho C."/>
        </authorList>
    </citation>
    <scope>NUCLEOTIDE SEQUENCE [LARGE SCALE GENOMIC DNA]</scope>
    <source>
        <strain evidence="3 4">BN140041</strain>
    </source>
</reference>
<evidence type="ECO:0000313" key="3">
    <source>
        <dbReference type="EMBL" id="KAA1428053.1"/>
    </source>
</evidence>
<dbReference type="Gene3D" id="2.160.10.10">
    <property type="entry name" value="Hexapeptide repeat proteins"/>
    <property type="match status" value="1"/>
</dbReference>
<keyword evidence="4" id="KW-1185">Reference proteome</keyword>
<dbReference type="InterPro" id="IPR001451">
    <property type="entry name" value="Hexapep"/>
</dbReference>
<comment type="caution">
    <text evidence="3">The sequence shown here is derived from an EMBL/GenBank/DDBJ whole genome shotgun (WGS) entry which is preliminary data.</text>
</comment>
<dbReference type="InterPro" id="IPR050179">
    <property type="entry name" value="Trans_hexapeptide_repeat"/>
</dbReference>
<evidence type="ECO:0000313" key="4">
    <source>
        <dbReference type="Proteomes" id="UP000324351"/>
    </source>
</evidence>
<keyword evidence="1 3" id="KW-0808">Transferase</keyword>
<dbReference type="CDD" id="cd03349">
    <property type="entry name" value="LbH_XAT"/>
    <property type="match status" value="1"/>
</dbReference>
<dbReference type="InterPro" id="IPR011004">
    <property type="entry name" value="Trimer_LpxA-like_sf"/>
</dbReference>
<dbReference type="SUPFAM" id="SSF51161">
    <property type="entry name" value="Trimeric LpxA-like enzymes"/>
    <property type="match status" value="1"/>
</dbReference>
<dbReference type="AlphaFoldDB" id="A0A5B1M5B5"/>
<evidence type="ECO:0000256" key="1">
    <source>
        <dbReference type="ARBA" id="ARBA00022679"/>
    </source>
</evidence>
<protein>
    <submittedName>
        <fullName evidence="3">CatB-related O-acetyltransferase</fullName>
    </submittedName>
</protein>
<dbReference type="EMBL" id="VUJW01000003">
    <property type="protein sequence ID" value="KAA1428053.1"/>
    <property type="molecule type" value="Genomic_DNA"/>
</dbReference>
<sequence length="200" mass="22122">MRNGLWRMVVTERHRAQFRRDDVQVPRGSYIARNVVIGRRTKINAPSHLDPCEIGSYCAIAGRLVVRPANHHTQYLGIQNEAQVRVIGGRPLLAEARPVKIGHGVWIGDSVVILGGVTVGNGAVVGAGSVVTKPVPAYAIAAGNPAKVLGWRYPEDVRAVLEGVEWWTWDDERLRRNRDLFELDLTAVDPAELAQRLREA</sequence>
<dbReference type="Pfam" id="PF00132">
    <property type="entry name" value="Hexapep"/>
    <property type="match status" value="1"/>
</dbReference>
<gene>
    <name evidence="3" type="ORF">F0U47_08345</name>
</gene>
<evidence type="ECO:0000256" key="2">
    <source>
        <dbReference type="ARBA" id="ARBA00022737"/>
    </source>
</evidence>
<proteinExistence type="predicted"/>
<reference evidence="3 4" key="2">
    <citation type="submission" date="2019-09" db="EMBL/GenBank/DDBJ databases">
        <authorList>
            <person name="Jin C."/>
        </authorList>
    </citation>
    <scope>NUCLEOTIDE SEQUENCE [LARGE SCALE GENOMIC DNA]</scope>
    <source>
        <strain evidence="3 4">BN140041</strain>
    </source>
</reference>
<dbReference type="PANTHER" id="PTHR43300:SF11">
    <property type="entry name" value="ACETYLTRANSFERASE RV3034C-RELATED"/>
    <property type="match status" value="1"/>
</dbReference>
<accession>A0A5B1M5B5</accession>
<dbReference type="PROSITE" id="PS00101">
    <property type="entry name" value="HEXAPEP_TRANSFERASES"/>
    <property type="match status" value="1"/>
</dbReference>
<dbReference type="Proteomes" id="UP000324351">
    <property type="component" value="Unassembled WGS sequence"/>
</dbReference>
<name>A0A5B1M5B5_9ACTN</name>